<evidence type="ECO:0000259" key="3">
    <source>
        <dbReference type="Pfam" id="PF03033"/>
    </source>
</evidence>
<dbReference type="AlphaFoldDB" id="A0A1F4ZAS9"/>
<dbReference type="InterPro" id="IPR007235">
    <property type="entry name" value="Glyco_trans_28_C"/>
</dbReference>
<dbReference type="EMBL" id="MEXN01000006">
    <property type="protein sequence ID" value="OGD03489.1"/>
    <property type="molecule type" value="Genomic_DNA"/>
</dbReference>
<organism evidence="5 6">
    <name type="scientific">Candidatus Amesbacteria bacterium RIFCSPLOWO2_01_FULL_48_25</name>
    <dbReference type="NCBI Taxonomy" id="1797259"/>
    <lineage>
        <taxon>Bacteria</taxon>
        <taxon>Candidatus Amesiibacteriota</taxon>
    </lineage>
</organism>
<proteinExistence type="predicted"/>
<comment type="caution">
    <text evidence="5">The sequence shown here is derived from an EMBL/GenBank/DDBJ whole genome shotgun (WGS) entry which is preliminary data.</text>
</comment>
<dbReference type="GO" id="GO:1901137">
    <property type="term" value="P:carbohydrate derivative biosynthetic process"/>
    <property type="evidence" value="ECO:0007669"/>
    <property type="project" value="UniProtKB-ARBA"/>
</dbReference>
<evidence type="ECO:0000256" key="2">
    <source>
        <dbReference type="ARBA" id="ARBA00022679"/>
    </source>
</evidence>
<sequence>MLVFTGGHHTSALEVAKSLQKQGYFIIWFGHRHSMWGDQANSAEYLEVTSQGVPFYDLQAGKFYHTFHPLKLLRLPWGFIQAFYWLAKIHPKGIVSFGGYLAVPTVICGWLLGIPSITHEQTPVFGWANSLIALFVKKIALTWPQSLSHYPKSKAVLTGLPIRPEILKIAKNKLSTSHLALRTIYITGGKQGSHILNQTVFDSRDRLLSDYKIIHQTGSHSHVSDFETAASIRHSSYSYFDYDSQKAVQALRSADVVVSRAGAHTTYELGLLGKRCVLIPLPYTSNDEQIANAKILESANLAVILPQEQLQSDSLISAIESAMKLNPVKLNLPKDGLERLVQLIKQELA</sequence>
<evidence type="ECO:0000259" key="4">
    <source>
        <dbReference type="Pfam" id="PF04101"/>
    </source>
</evidence>
<dbReference type="InterPro" id="IPR004276">
    <property type="entry name" value="GlycoTrans_28_N"/>
</dbReference>
<reference evidence="5 6" key="1">
    <citation type="journal article" date="2016" name="Nat. Commun.">
        <title>Thousands of microbial genomes shed light on interconnected biogeochemical processes in an aquifer system.</title>
        <authorList>
            <person name="Anantharaman K."/>
            <person name="Brown C.T."/>
            <person name="Hug L.A."/>
            <person name="Sharon I."/>
            <person name="Castelle C.J."/>
            <person name="Probst A.J."/>
            <person name="Thomas B.C."/>
            <person name="Singh A."/>
            <person name="Wilkins M.J."/>
            <person name="Karaoz U."/>
            <person name="Brodie E.L."/>
            <person name="Williams K.H."/>
            <person name="Hubbard S.S."/>
            <person name="Banfield J.F."/>
        </authorList>
    </citation>
    <scope>NUCLEOTIDE SEQUENCE [LARGE SCALE GENOMIC DNA]</scope>
</reference>
<dbReference type="CDD" id="cd03785">
    <property type="entry name" value="GT28_MurG"/>
    <property type="match status" value="1"/>
</dbReference>
<dbReference type="Gene3D" id="3.40.50.2000">
    <property type="entry name" value="Glycogen Phosphorylase B"/>
    <property type="match status" value="2"/>
</dbReference>
<keyword evidence="2" id="KW-0808">Transferase</keyword>
<dbReference type="PANTHER" id="PTHR21015:SF22">
    <property type="entry name" value="GLYCOSYLTRANSFERASE"/>
    <property type="match status" value="1"/>
</dbReference>
<dbReference type="GO" id="GO:0016758">
    <property type="term" value="F:hexosyltransferase activity"/>
    <property type="evidence" value="ECO:0007669"/>
    <property type="project" value="InterPro"/>
</dbReference>
<dbReference type="GO" id="GO:0005975">
    <property type="term" value="P:carbohydrate metabolic process"/>
    <property type="evidence" value="ECO:0007669"/>
    <property type="project" value="InterPro"/>
</dbReference>
<evidence type="ECO:0008006" key="7">
    <source>
        <dbReference type="Google" id="ProtNLM"/>
    </source>
</evidence>
<dbReference type="SUPFAM" id="SSF53756">
    <property type="entry name" value="UDP-Glycosyltransferase/glycogen phosphorylase"/>
    <property type="match status" value="1"/>
</dbReference>
<evidence type="ECO:0000256" key="1">
    <source>
        <dbReference type="ARBA" id="ARBA00022676"/>
    </source>
</evidence>
<accession>A0A1F4ZAS9</accession>
<dbReference type="STRING" id="1797259.A2989_02580"/>
<gene>
    <name evidence="5" type="ORF">A2989_02580</name>
</gene>
<feature type="domain" description="Glycosyl transferase family 28 C-terminal" evidence="4">
    <location>
        <begin position="183"/>
        <end position="325"/>
    </location>
</feature>
<dbReference type="Pfam" id="PF03033">
    <property type="entry name" value="Glyco_transf_28"/>
    <property type="match status" value="1"/>
</dbReference>
<dbReference type="Proteomes" id="UP000177080">
    <property type="component" value="Unassembled WGS sequence"/>
</dbReference>
<keyword evidence="1" id="KW-0328">Glycosyltransferase</keyword>
<dbReference type="PANTHER" id="PTHR21015">
    <property type="entry name" value="UDP-N-ACETYLGLUCOSAMINE--N-ACETYLMURAMYL-(PENTAPEPTIDE) PYROPHOSPHORYL-UNDECAPRENOL N-ACETYLGLUCOSAMINE TRANSFERASE 1"/>
    <property type="match status" value="1"/>
</dbReference>
<protein>
    <recommendedName>
        <fullName evidence="7">Undecaprenyldiphospho-muramoylpentapeptide beta-N-acetylglucosaminyltransferase</fullName>
    </recommendedName>
</protein>
<name>A0A1F4ZAS9_9BACT</name>
<evidence type="ECO:0000313" key="6">
    <source>
        <dbReference type="Proteomes" id="UP000177080"/>
    </source>
</evidence>
<feature type="domain" description="Glycosyltransferase family 28 N-terminal" evidence="3">
    <location>
        <begin position="5"/>
        <end position="140"/>
    </location>
</feature>
<dbReference type="Pfam" id="PF04101">
    <property type="entry name" value="Glyco_tran_28_C"/>
    <property type="match status" value="1"/>
</dbReference>
<evidence type="ECO:0000313" key="5">
    <source>
        <dbReference type="EMBL" id="OGD03489.1"/>
    </source>
</evidence>